<dbReference type="EMBL" id="RPOK01000004">
    <property type="protein sequence ID" value="RPJ65947.1"/>
    <property type="molecule type" value="Genomic_DNA"/>
</dbReference>
<evidence type="ECO:0000313" key="8">
    <source>
        <dbReference type="Proteomes" id="UP000275281"/>
    </source>
</evidence>
<comment type="caution">
    <text evidence="7">The sequence shown here is derived from an EMBL/GenBank/DDBJ whole genome shotgun (WGS) entry which is preliminary data.</text>
</comment>
<gene>
    <name evidence="7" type="ORF">DRW07_14155</name>
</gene>
<sequence>MSMFNLMRVRPSNLLYCAFWLFISLCAYQTSAHSLDLTSHDAGLIGKYVSFFQEDAETPLNLEQAIARFNEGQYIKSRSSSLSLGIGVRPVWIKLSVDNKTNINTLYRLAIETPWLDYIDSYHVYSDELVRQVTGGDGMAFEYRPMPYRYFAYETTFPKGEMDIYIRVETAGPMAIPLYLSSSQAAISRDIRQGYEYGVLYGIMLALGLYNLILFFLIRQPEFGLYSGYLFGFVANSLSYTGQIHAVFTPDFGPYFQDWMDISLMVTYSVLGLHFARTLLRTRHYAPGLDKFTFWVATLIPCGMALGALLSNLYISMILAFILNTSFVFLFMVLGYRAYQEKVNLALFFFISSVTAAACICISTAAVAGLLPLNDITFKLIEVGMAFEAIVLAVLLGDRFRSTQRKHERAERFARTDELTQVLNRRGFRLLADAVWRELSVRDNAAVVLLDIDKFKAINDTYGHGEGDRVIHEVASRLRSVARDGDIFARWGGEEFIVLLINTDIEQARFQAERLRKSIETAQFEIMQSKVPITVSVGVAGSNKGLFEGLPLSQQPLEKIISKADKALYEAKNSGRNQVSFYIHHASAS</sequence>
<dbReference type="InterPro" id="IPR011622">
    <property type="entry name" value="7TMR_DISM_rcpt_extracell_dom2"/>
</dbReference>
<dbReference type="InterPro" id="IPR011623">
    <property type="entry name" value="7TMR_DISM_rcpt_extracell_dom1"/>
</dbReference>
<keyword evidence="4" id="KW-1133">Transmembrane helix</keyword>
<keyword evidence="8" id="KW-1185">Reference proteome</keyword>
<dbReference type="InterPro" id="IPR029787">
    <property type="entry name" value="Nucleotide_cyclase"/>
</dbReference>
<evidence type="ECO:0000256" key="3">
    <source>
        <dbReference type="ARBA" id="ARBA00034247"/>
    </source>
</evidence>
<feature type="transmembrane region" description="Helical" evidence="4">
    <location>
        <begin position="346"/>
        <end position="370"/>
    </location>
</feature>
<comment type="cofactor">
    <cofactor evidence="1">
        <name>Mg(2+)</name>
        <dbReference type="ChEBI" id="CHEBI:18420"/>
    </cofactor>
</comment>
<feature type="chain" id="PRO_5018331449" description="diguanylate cyclase" evidence="5">
    <location>
        <begin position="33"/>
        <end position="589"/>
    </location>
</feature>
<comment type="catalytic activity">
    <reaction evidence="3">
        <text>2 GTP = 3',3'-c-di-GMP + 2 diphosphate</text>
        <dbReference type="Rhea" id="RHEA:24898"/>
        <dbReference type="ChEBI" id="CHEBI:33019"/>
        <dbReference type="ChEBI" id="CHEBI:37565"/>
        <dbReference type="ChEBI" id="CHEBI:58805"/>
        <dbReference type="EC" id="2.7.7.65"/>
    </reaction>
</comment>
<name>A0A3N5XXX7_9ALTE</name>
<dbReference type="Proteomes" id="UP000275281">
    <property type="component" value="Unassembled WGS sequence"/>
</dbReference>
<dbReference type="OrthoDB" id="5289013at2"/>
<dbReference type="InterPro" id="IPR043128">
    <property type="entry name" value="Rev_trsase/Diguanyl_cyclase"/>
</dbReference>
<feature type="transmembrane region" description="Helical" evidence="4">
    <location>
        <begin position="198"/>
        <end position="218"/>
    </location>
</feature>
<dbReference type="EC" id="2.7.7.65" evidence="2"/>
<dbReference type="CDD" id="cd01949">
    <property type="entry name" value="GGDEF"/>
    <property type="match status" value="1"/>
</dbReference>
<evidence type="ECO:0000256" key="2">
    <source>
        <dbReference type="ARBA" id="ARBA00012528"/>
    </source>
</evidence>
<organism evidence="7 8">
    <name type="scientific">Alteromonas sediminis</name>
    <dbReference type="NCBI Taxonomy" id="2259342"/>
    <lineage>
        <taxon>Bacteria</taxon>
        <taxon>Pseudomonadati</taxon>
        <taxon>Pseudomonadota</taxon>
        <taxon>Gammaproteobacteria</taxon>
        <taxon>Alteromonadales</taxon>
        <taxon>Alteromonadaceae</taxon>
        <taxon>Alteromonas/Salinimonas group</taxon>
        <taxon>Alteromonas</taxon>
    </lineage>
</organism>
<evidence type="ECO:0000256" key="5">
    <source>
        <dbReference type="SAM" id="SignalP"/>
    </source>
</evidence>
<feature type="transmembrane region" description="Helical" evidence="4">
    <location>
        <begin position="292"/>
        <end position="309"/>
    </location>
</feature>
<dbReference type="Pfam" id="PF07696">
    <property type="entry name" value="7TMR-DISMED2"/>
    <property type="match status" value="1"/>
</dbReference>
<keyword evidence="4" id="KW-0812">Transmembrane</keyword>
<dbReference type="FunFam" id="3.30.70.270:FF:000001">
    <property type="entry name" value="Diguanylate cyclase domain protein"/>
    <property type="match status" value="1"/>
</dbReference>
<dbReference type="Gene3D" id="2.60.40.2380">
    <property type="match status" value="1"/>
</dbReference>
<dbReference type="PANTHER" id="PTHR45138:SF9">
    <property type="entry name" value="DIGUANYLATE CYCLASE DGCM-RELATED"/>
    <property type="match status" value="1"/>
</dbReference>
<feature type="transmembrane region" description="Helical" evidence="4">
    <location>
        <begin position="376"/>
        <end position="396"/>
    </location>
</feature>
<feature type="transmembrane region" description="Helical" evidence="4">
    <location>
        <begin position="315"/>
        <end position="334"/>
    </location>
</feature>
<dbReference type="AlphaFoldDB" id="A0A3N5XXX7"/>
<feature type="transmembrane region" description="Helical" evidence="4">
    <location>
        <begin position="225"/>
        <end position="242"/>
    </location>
</feature>
<dbReference type="PROSITE" id="PS50887">
    <property type="entry name" value="GGDEF"/>
    <property type="match status" value="1"/>
</dbReference>
<keyword evidence="5" id="KW-0732">Signal</keyword>
<dbReference type="SUPFAM" id="SSF55073">
    <property type="entry name" value="Nucleotide cyclase"/>
    <property type="match status" value="1"/>
</dbReference>
<dbReference type="Pfam" id="PF07695">
    <property type="entry name" value="7TMR-DISM_7TM"/>
    <property type="match status" value="1"/>
</dbReference>
<evidence type="ECO:0000256" key="4">
    <source>
        <dbReference type="SAM" id="Phobius"/>
    </source>
</evidence>
<accession>A0A3N5XXX7</accession>
<reference evidence="7 8" key="1">
    <citation type="submission" date="2018-11" db="EMBL/GenBank/DDBJ databases">
        <authorList>
            <person name="Ye M.-Q."/>
            <person name="Du Z.-J."/>
        </authorList>
    </citation>
    <scope>NUCLEOTIDE SEQUENCE [LARGE SCALE GENOMIC DNA]</scope>
    <source>
        <strain evidence="7 8">U0105</strain>
    </source>
</reference>
<dbReference type="NCBIfam" id="TIGR00254">
    <property type="entry name" value="GGDEF"/>
    <property type="match status" value="1"/>
</dbReference>
<evidence type="ECO:0000313" key="7">
    <source>
        <dbReference type="EMBL" id="RPJ65947.1"/>
    </source>
</evidence>
<dbReference type="PANTHER" id="PTHR45138">
    <property type="entry name" value="REGULATORY COMPONENTS OF SENSORY TRANSDUCTION SYSTEM"/>
    <property type="match status" value="1"/>
</dbReference>
<evidence type="ECO:0000259" key="6">
    <source>
        <dbReference type="PROSITE" id="PS50887"/>
    </source>
</evidence>
<feature type="domain" description="GGDEF" evidence="6">
    <location>
        <begin position="443"/>
        <end position="584"/>
    </location>
</feature>
<feature type="signal peptide" evidence="5">
    <location>
        <begin position="1"/>
        <end position="32"/>
    </location>
</feature>
<dbReference type="InterPro" id="IPR050469">
    <property type="entry name" value="Diguanylate_Cyclase"/>
</dbReference>
<dbReference type="Gene3D" id="3.30.70.270">
    <property type="match status" value="1"/>
</dbReference>
<evidence type="ECO:0000256" key="1">
    <source>
        <dbReference type="ARBA" id="ARBA00001946"/>
    </source>
</evidence>
<dbReference type="GO" id="GO:0052621">
    <property type="term" value="F:diguanylate cyclase activity"/>
    <property type="evidence" value="ECO:0007669"/>
    <property type="project" value="UniProtKB-EC"/>
</dbReference>
<keyword evidence="4" id="KW-0472">Membrane</keyword>
<dbReference type="InterPro" id="IPR000160">
    <property type="entry name" value="GGDEF_dom"/>
</dbReference>
<protein>
    <recommendedName>
        <fullName evidence="2">diguanylate cyclase</fullName>
        <ecNumber evidence="2">2.7.7.65</ecNumber>
    </recommendedName>
</protein>
<dbReference type="Pfam" id="PF00990">
    <property type="entry name" value="GGDEF"/>
    <property type="match status" value="1"/>
</dbReference>
<dbReference type="SMART" id="SM00267">
    <property type="entry name" value="GGDEF"/>
    <property type="match status" value="1"/>
</dbReference>
<feature type="transmembrane region" description="Helical" evidence="4">
    <location>
        <begin position="262"/>
        <end position="280"/>
    </location>
</feature>
<proteinExistence type="predicted"/>